<organism evidence="1 2">
    <name type="scientific">Owenia fusiformis</name>
    <name type="common">Polychaete worm</name>
    <dbReference type="NCBI Taxonomy" id="6347"/>
    <lineage>
        <taxon>Eukaryota</taxon>
        <taxon>Metazoa</taxon>
        <taxon>Spiralia</taxon>
        <taxon>Lophotrochozoa</taxon>
        <taxon>Annelida</taxon>
        <taxon>Polychaeta</taxon>
        <taxon>Sedentaria</taxon>
        <taxon>Canalipalpata</taxon>
        <taxon>Sabellida</taxon>
        <taxon>Oweniida</taxon>
        <taxon>Oweniidae</taxon>
        <taxon>Owenia</taxon>
    </lineage>
</organism>
<comment type="caution">
    <text evidence="1">The sequence shown here is derived from an EMBL/GenBank/DDBJ whole genome shotgun (WGS) entry which is preliminary data.</text>
</comment>
<dbReference type="AlphaFoldDB" id="A0A8J1XHN7"/>
<dbReference type="Gene3D" id="3.90.1720.70">
    <property type="match status" value="1"/>
</dbReference>
<name>A0A8J1XHN7_OWEFU</name>
<proteinExistence type="predicted"/>
<protein>
    <submittedName>
        <fullName evidence="1">Uncharacterized protein</fullName>
    </submittedName>
</protein>
<dbReference type="OrthoDB" id="6281827at2759"/>
<reference evidence="1" key="1">
    <citation type="submission" date="2022-03" db="EMBL/GenBank/DDBJ databases">
        <authorList>
            <person name="Martin C."/>
        </authorList>
    </citation>
    <scope>NUCLEOTIDE SEQUENCE</scope>
</reference>
<gene>
    <name evidence="1" type="ORF">OFUS_LOCUS9421</name>
</gene>
<evidence type="ECO:0000313" key="2">
    <source>
        <dbReference type="Proteomes" id="UP000749559"/>
    </source>
</evidence>
<evidence type="ECO:0000313" key="1">
    <source>
        <dbReference type="EMBL" id="CAH1783042.1"/>
    </source>
</evidence>
<dbReference type="InterPro" id="IPR025562">
    <property type="entry name" value="Tae4"/>
</dbReference>
<dbReference type="Pfam" id="PF14113">
    <property type="entry name" value="Tae4"/>
    <property type="match status" value="1"/>
</dbReference>
<dbReference type="EMBL" id="CAIIXF020000005">
    <property type="protein sequence ID" value="CAH1783042.1"/>
    <property type="molecule type" value="Genomic_DNA"/>
</dbReference>
<accession>A0A8J1XHN7</accession>
<sequence length="260" mass="30683">MWDLNINTLHIYSINMSTLTWILLSISITVSQSFELPKFSDMKQYYLGYTQYSGNFRDQDVIKLIGGSGKTRFHDTAALRLSYVLNRIGHEHAIGTKRIKISKHNKDSYRGGNNEQYIFRNVAFGPYLAKKYGNPIILKPHKYNSAKTMWPILGKQGLVRFVTYQKQKPNGHIALWDCDKFYQSPDWTKENRLVSVEFWESPDSHCTVKQDAKKYWWATWRMTMDSTNDANTLENDTTYDTKRQPLFRHFNKYRKTQKHL</sequence>
<keyword evidence="2" id="KW-1185">Reference proteome</keyword>
<dbReference type="Proteomes" id="UP000749559">
    <property type="component" value="Unassembled WGS sequence"/>
</dbReference>